<dbReference type="Gene3D" id="2.60.40.1220">
    <property type="match status" value="1"/>
</dbReference>
<dbReference type="AlphaFoldDB" id="A0A501WDW0"/>
<dbReference type="OrthoDB" id="5568545at2"/>
<evidence type="ECO:0000313" key="6">
    <source>
        <dbReference type="Proteomes" id="UP000315901"/>
    </source>
</evidence>
<organism evidence="5 6">
    <name type="scientific">Maribrevibacterium harenarium</name>
    <dbReference type="NCBI Taxonomy" id="2589817"/>
    <lineage>
        <taxon>Bacteria</taxon>
        <taxon>Pseudomonadati</taxon>
        <taxon>Pseudomonadota</taxon>
        <taxon>Gammaproteobacteria</taxon>
        <taxon>Oceanospirillales</taxon>
        <taxon>Oceanospirillaceae</taxon>
        <taxon>Maribrevibacterium</taxon>
    </lineage>
</organism>
<dbReference type="GO" id="GO:0005507">
    <property type="term" value="F:copper ion binding"/>
    <property type="evidence" value="ECO:0007669"/>
    <property type="project" value="InterPro"/>
</dbReference>
<dbReference type="RefSeq" id="WP_140591307.1">
    <property type="nucleotide sequence ID" value="NZ_VFRR01000053.1"/>
</dbReference>
<keyword evidence="1 3" id="KW-0732">Signal</keyword>
<feature type="domain" description="CopC" evidence="4">
    <location>
        <begin position="22"/>
        <end position="112"/>
    </location>
</feature>
<dbReference type="EMBL" id="VFRR01000053">
    <property type="protein sequence ID" value="TPE46675.1"/>
    <property type="molecule type" value="Genomic_DNA"/>
</dbReference>
<dbReference type="SUPFAM" id="SSF81296">
    <property type="entry name" value="E set domains"/>
    <property type="match status" value="1"/>
</dbReference>
<keyword evidence="2" id="KW-0186">Copper</keyword>
<dbReference type="GO" id="GO:0046688">
    <property type="term" value="P:response to copper ion"/>
    <property type="evidence" value="ECO:0007669"/>
    <property type="project" value="InterPro"/>
</dbReference>
<evidence type="ECO:0000256" key="1">
    <source>
        <dbReference type="ARBA" id="ARBA00022729"/>
    </source>
</evidence>
<dbReference type="GO" id="GO:0042597">
    <property type="term" value="C:periplasmic space"/>
    <property type="evidence" value="ECO:0007669"/>
    <property type="project" value="InterPro"/>
</dbReference>
<evidence type="ECO:0000256" key="3">
    <source>
        <dbReference type="SAM" id="SignalP"/>
    </source>
</evidence>
<proteinExistence type="predicted"/>
<dbReference type="InterPro" id="IPR014755">
    <property type="entry name" value="Cu-Rt/internalin_Ig-like"/>
</dbReference>
<reference evidence="5 6" key="1">
    <citation type="submission" date="2019-06" db="EMBL/GenBank/DDBJ databases">
        <title>A novel bacterium of genus Marinomonas, isolated from coastal sand.</title>
        <authorList>
            <person name="Huang H."/>
            <person name="Mo K."/>
            <person name="Hu Y."/>
        </authorList>
    </citation>
    <scope>NUCLEOTIDE SEQUENCE [LARGE SCALE GENOMIC DNA]</scope>
    <source>
        <strain evidence="5 6">HB171799</strain>
    </source>
</reference>
<name>A0A501WDW0_9GAMM</name>
<dbReference type="Pfam" id="PF04234">
    <property type="entry name" value="CopC"/>
    <property type="match status" value="1"/>
</dbReference>
<evidence type="ECO:0000259" key="4">
    <source>
        <dbReference type="Pfam" id="PF04234"/>
    </source>
</evidence>
<evidence type="ECO:0000256" key="2">
    <source>
        <dbReference type="ARBA" id="ARBA00023008"/>
    </source>
</evidence>
<keyword evidence="6" id="KW-1185">Reference proteome</keyword>
<comment type="caution">
    <text evidence="5">The sequence shown here is derived from an EMBL/GenBank/DDBJ whole genome shotgun (WGS) entry which is preliminary data.</text>
</comment>
<dbReference type="InterPro" id="IPR014756">
    <property type="entry name" value="Ig_E-set"/>
</dbReference>
<accession>A0A501WDW0</accession>
<evidence type="ECO:0000313" key="5">
    <source>
        <dbReference type="EMBL" id="TPE46675.1"/>
    </source>
</evidence>
<dbReference type="Proteomes" id="UP000315901">
    <property type="component" value="Unassembled WGS sequence"/>
</dbReference>
<dbReference type="InterPro" id="IPR007348">
    <property type="entry name" value="CopC_dom"/>
</dbReference>
<sequence>MRKLTYLVSSLALVASANAFSHGMMSMMYPEDGAMMMSQAERVEMHFKAPVKLVSLKVVPDGGAPLPLSIDRSAPATEHIMVKLPKLAPNTYTVHWKAMGEDGHMMDGSYGFMQH</sequence>
<protein>
    <submittedName>
        <fullName evidence="5">Copper resistance protein CopC</fullName>
    </submittedName>
</protein>
<gene>
    <name evidence="5" type="ORF">FJM67_15715</name>
</gene>
<feature type="signal peptide" evidence="3">
    <location>
        <begin position="1"/>
        <end position="19"/>
    </location>
</feature>
<feature type="chain" id="PRO_5021375635" evidence="3">
    <location>
        <begin position="20"/>
        <end position="115"/>
    </location>
</feature>